<evidence type="ECO:0000256" key="1">
    <source>
        <dbReference type="ARBA" id="ARBA00010021"/>
    </source>
</evidence>
<dbReference type="InterPro" id="IPR049383">
    <property type="entry name" value="UbiD-like_N"/>
</dbReference>
<evidence type="ECO:0000313" key="5">
    <source>
        <dbReference type="EMBL" id="PQA71834.1"/>
    </source>
</evidence>
<organism evidence="5 6">
    <name type="scientific">Brucella oryzae</name>
    <dbReference type="NCBI Taxonomy" id="335286"/>
    <lineage>
        <taxon>Bacteria</taxon>
        <taxon>Pseudomonadati</taxon>
        <taxon>Pseudomonadota</taxon>
        <taxon>Alphaproteobacteria</taxon>
        <taxon>Hyphomicrobiales</taxon>
        <taxon>Brucellaceae</taxon>
        <taxon>Brucella/Ochrobactrum group</taxon>
        <taxon>Brucella</taxon>
    </lineage>
</organism>
<gene>
    <name evidence="5" type="ORF">C3731_19875</name>
</gene>
<dbReference type="NCBIfam" id="TIGR00148">
    <property type="entry name" value="UbiD family decarboxylase"/>
    <property type="match status" value="1"/>
</dbReference>
<dbReference type="GO" id="GO:0008694">
    <property type="term" value="F:4-hydroxy-3-polyprenylbenzoate decarboxylase activity"/>
    <property type="evidence" value="ECO:0007669"/>
    <property type="project" value="TreeGrafter"/>
</dbReference>
<dbReference type="SUPFAM" id="SSF143968">
    <property type="entry name" value="UbiD C-terminal domain-like"/>
    <property type="match status" value="1"/>
</dbReference>
<proteinExistence type="inferred from homology"/>
<dbReference type="AlphaFoldDB" id="A0A2S7IUZ2"/>
<sequence>MKTAQSFPSHYDCLQNFLSELERRNDLVRIKRPVSLVQEITEIHKRVLEADGPALLFEQPVDADGHQHSIPLVANLFGSTRRIALGLGRSVETIPDLAEMLAELRAPKPPRSAGEIWSKLPLAKAALNMRPRQVRRAPVQAMILEAEAVNLDLLPIQSCWPGEPAPLVTWPLVITRAPDDPSDINVGIYRMQKLGRDKLIMRWLAHRGGARHHRMWQKRGEDMPVAVAIGADPATILAAVMPLPEGMSELAFSGLLAGRKPSVVDAHTVPLSVPANAEIILEGRVSASVTAPEGPYGDHTGYYNSVEEFPVMQVTAITTRKNPVYLSTYTGRPPDEPSRLGEVMNELFVPIVRKQFPEIADLWLPPAACSYRAMVVSIDKRYPGQARRVMMGLWSMLPQFSYTKLIIAVDPDIKVRNWDDVMWALATRFDASRDVVMLSDTPVDYLDFASPRSGLGGKLGLDATNKIGAETDREWGAVLKMSDDVTTRVDAMWGELGLGKEEMR</sequence>
<evidence type="ECO:0000259" key="4">
    <source>
        <dbReference type="Pfam" id="PF20696"/>
    </source>
</evidence>
<keyword evidence="6" id="KW-1185">Reference proteome</keyword>
<dbReference type="InterPro" id="IPR049381">
    <property type="entry name" value="UbiD-like_C"/>
</dbReference>
<dbReference type="InterPro" id="IPR002830">
    <property type="entry name" value="UbiD"/>
</dbReference>
<feature type="domain" description="3-octaprenyl-4-hydroxybenzoate carboxy-lyase-like N-terminal" evidence="3">
    <location>
        <begin position="18"/>
        <end position="99"/>
    </location>
</feature>
<name>A0A2S7IUZ2_9HYPH</name>
<accession>A0A2S7IUZ2</accession>
<evidence type="ECO:0000259" key="3">
    <source>
        <dbReference type="Pfam" id="PF20695"/>
    </source>
</evidence>
<dbReference type="Proteomes" id="UP000238493">
    <property type="component" value="Unassembled WGS sequence"/>
</dbReference>
<dbReference type="Pfam" id="PF20696">
    <property type="entry name" value="UbiD_C"/>
    <property type="match status" value="1"/>
</dbReference>
<protein>
    <submittedName>
        <fullName evidence="5">UbiD family decarboxylase</fullName>
    </submittedName>
</protein>
<dbReference type="Pfam" id="PF20695">
    <property type="entry name" value="UbiD_N"/>
    <property type="match status" value="1"/>
</dbReference>
<dbReference type="OrthoDB" id="9809841at2"/>
<dbReference type="Gene3D" id="3.40.1670.10">
    <property type="entry name" value="UbiD C-terminal domain-like"/>
    <property type="match status" value="1"/>
</dbReference>
<dbReference type="GO" id="GO:0005829">
    <property type="term" value="C:cytosol"/>
    <property type="evidence" value="ECO:0007669"/>
    <property type="project" value="TreeGrafter"/>
</dbReference>
<evidence type="ECO:0000313" key="6">
    <source>
        <dbReference type="Proteomes" id="UP000238493"/>
    </source>
</evidence>
<dbReference type="FunFam" id="3.40.1670.10:FF:000001">
    <property type="entry name" value="3-octaprenyl-4-hydroxybenzoate carboxy-lyase"/>
    <property type="match status" value="1"/>
</dbReference>
<feature type="domain" description="3-octaprenyl-4-hydroxybenzoate carboxy-lyase-like C-terminal" evidence="4">
    <location>
        <begin position="340"/>
        <end position="463"/>
    </location>
</feature>
<dbReference type="PANTHER" id="PTHR30108">
    <property type="entry name" value="3-OCTAPRENYL-4-HYDROXYBENZOATE CARBOXY-LYASE-RELATED"/>
    <property type="match status" value="1"/>
</dbReference>
<reference evidence="5 6" key="1">
    <citation type="submission" date="2018-02" db="EMBL/GenBank/DDBJ databases">
        <title>Draft genome sequence of Ochrobactrum oryzae found in Brazil.</title>
        <authorList>
            <person name="Cerdeira L."/>
            <person name="Andrade F."/>
            <person name="Zacariotto T."/>
            <person name="Barbosa B."/>
            <person name="Santos S."/>
            <person name="Cassetari V."/>
            <person name="Lincopan N."/>
        </authorList>
    </citation>
    <scope>NUCLEOTIDE SEQUENCE [LARGE SCALE GENOMIC DNA]</scope>
    <source>
        <strain evidence="5 6">OA447</strain>
    </source>
</reference>
<dbReference type="PANTHER" id="PTHR30108:SF17">
    <property type="entry name" value="FERULIC ACID DECARBOXYLASE 1"/>
    <property type="match status" value="1"/>
</dbReference>
<dbReference type="InterPro" id="IPR048304">
    <property type="entry name" value="UbiD_Rift_dom"/>
</dbReference>
<comment type="similarity">
    <text evidence="1">Belongs to the UbiD family.</text>
</comment>
<dbReference type="Pfam" id="PF01977">
    <property type="entry name" value="UbiD"/>
    <property type="match status" value="1"/>
</dbReference>
<feature type="domain" description="3-octaprenyl-4-hydroxybenzoate carboxy-lyase-like Rift-related" evidence="2">
    <location>
        <begin position="134"/>
        <end position="333"/>
    </location>
</feature>
<dbReference type="EMBL" id="PTRC01000043">
    <property type="protein sequence ID" value="PQA71834.1"/>
    <property type="molecule type" value="Genomic_DNA"/>
</dbReference>
<dbReference type="RefSeq" id="WP_104757346.1">
    <property type="nucleotide sequence ID" value="NZ_JBHEEO010000025.1"/>
</dbReference>
<dbReference type="GO" id="GO:0006744">
    <property type="term" value="P:ubiquinone biosynthetic process"/>
    <property type="evidence" value="ECO:0007669"/>
    <property type="project" value="TreeGrafter"/>
</dbReference>
<dbReference type="SUPFAM" id="SSF50475">
    <property type="entry name" value="FMN-binding split barrel"/>
    <property type="match status" value="1"/>
</dbReference>
<dbReference type="Gene3D" id="1.20.5.570">
    <property type="entry name" value="Single helix bin"/>
    <property type="match status" value="1"/>
</dbReference>
<evidence type="ECO:0000259" key="2">
    <source>
        <dbReference type="Pfam" id="PF01977"/>
    </source>
</evidence>
<comment type="caution">
    <text evidence="5">The sequence shown here is derived from an EMBL/GenBank/DDBJ whole genome shotgun (WGS) entry which is preliminary data.</text>
</comment>